<dbReference type="InterPro" id="IPR004480">
    <property type="entry name" value="Monothiol_GRX-rel"/>
</dbReference>
<evidence type="ECO:0000256" key="7">
    <source>
        <dbReference type="PIRNR" id="PIRNR005894"/>
    </source>
</evidence>
<dbReference type="OrthoDB" id="9804115at2"/>
<dbReference type="SUPFAM" id="SSF52833">
    <property type="entry name" value="Thioredoxin-like"/>
    <property type="match status" value="1"/>
</dbReference>
<dbReference type="InterPro" id="IPR036249">
    <property type="entry name" value="Thioredoxin-like_sf"/>
</dbReference>
<keyword evidence="6" id="KW-0676">Redox-active center</keyword>
<dbReference type="GO" id="GO:0015036">
    <property type="term" value="F:disulfide oxidoreductase activity"/>
    <property type="evidence" value="ECO:0007669"/>
    <property type="project" value="InterPro"/>
</dbReference>
<dbReference type="Gene3D" id="3.40.30.10">
    <property type="entry name" value="Glutaredoxin"/>
    <property type="match status" value="1"/>
</dbReference>
<reference evidence="10 11" key="1">
    <citation type="submission" date="2017-07" db="EMBL/GenBank/DDBJ databases">
        <title>Draft Genome Sequences of Select Purple Nonsulfur Bacteria.</title>
        <authorList>
            <person name="Lasarre B."/>
            <person name="Mckinlay J.B."/>
        </authorList>
    </citation>
    <scope>NUCLEOTIDE SEQUENCE [LARGE SCALE GENOMIC DNA]</scope>
    <source>
        <strain evidence="10 11">DSM 5909</strain>
    </source>
</reference>
<dbReference type="EMBL" id="NPEX01000146">
    <property type="protein sequence ID" value="RAI42531.1"/>
    <property type="molecule type" value="Genomic_DNA"/>
</dbReference>
<comment type="caution">
    <text evidence="10">The sequence shown here is derived from an EMBL/GenBank/DDBJ whole genome shotgun (WGS) entry which is preliminary data.</text>
</comment>
<dbReference type="FunFam" id="3.40.30.10:FF:000005">
    <property type="entry name" value="Glutaredoxin 5"/>
    <property type="match status" value="1"/>
</dbReference>
<evidence type="ECO:0000256" key="4">
    <source>
        <dbReference type="ARBA" id="ARBA00023004"/>
    </source>
</evidence>
<dbReference type="PANTHER" id="PTHR10293">
    <property type="entry name" value="GLUTAREDOXIN FAMILY MEMBER"/>
    <property type="match status" value="1"/>
</dbReference>
<dbReference type="Pfam" id="PF00462">
    <property type="entry name" value="Glutaredoxin"/>
    <property type="match status" value="1"/>
</dbReference>
<dbReference type="InterPro" id="IPR033658">
    <property type="entry name" value="GRX_PICOT-like"/>
</dbReference>
<proteinExistence type="inferred from homology"/>
<dbReference type="Proteomes" id="UP000249130">
    <property type="component" value="Unassembled WGS sequence"/>
</dbReference>
<evidence type="ECO:0000256" key="2">
    <source>
        <dbReference type="ARBA" id="ARBA00022714"/>
    </source>
</evidence>
<evidence type="ECO:0000313" key="11">
    <source>
        <dbReference type="Proteomes" id="UP000249130"/>
    </source>
</evidence>
<dbReference type="NCBIfam" id="TIGR00365">
    <property type="entry name" value="Grx4 family monothiol glutaredoxin"/>
    <property type="match status" value="1"/>
</dbReference>
<keyword evidence="5 8" id="KW-0411">Iron-sulfur</keyword>
<dbReference type="PIRSF" id="PIRSF005894">
    <property type="entry name" value="Monothiol_GRX"/>
    <property type="match status" value="1"/>
</dbReference>
<dbReference type="GO" id="GO:0046872">
    <property type="term" value="F:metal ion binding"/>
    <property type="evidence" value="ECO:0007669"/>
    <property type="project" value="UniProtKB-KW"/>
</dbReference>
<gene>
    <name evidence="10" type="primary">grxD</name>
    <name evidence="10" type="ORF">CH341_19080</name>
</gene>
<evidence type="ECO:0000256" key="8">
    <source>
        <dbReference type="PIRSR" id="PIRSR005894-2"/>
    </source>
</evidence>
<dbReference type="PROSITE" id="PS51354">
    <property type="entry name" value="GLUTAREDOXIN_2"/>
    <property type="match status" value="1"/>
</dbReference>
<name>A0A327KW58_9BRAD</name>
<evidence type="ECO:0000256" key="6">
    <source>
        <dbReference type="ARBA" id="ARBA00023284"/>
    </source>
</evidence>
<organism evidence="10 11">
    <name type="scientific">Rhodoplanes roseus</name>
    <dbReference type="NCBI Taxonomy" id="29409"/>
    <lineage>
        <taxon>Bacteria</taxon>
        <taxon>Pseudomonadati</taxon>
        <taxon>Pseudomonadota</taxon>
        <taxon>Alphaproteobacteria</taxon>
        <taxon>Hyphomicrobiales</taxon>
        <taxon>Nitrobacteraceae</taxon>
        <taxon>Rhodoplanes</taxon>
    </lineage>
</organism>
<dbReference type="PANTHER" id="PTHR10293:SF72">
    <property type="entry name" value="MONOTHIOL GLUTAREDOXIN-S14, CHLOROPLASTIC"/>
    <property type="match status" value="1"/>
</dbReference>
<feature type="domain" description="Glutaredoxin" evidence="9">
    <location>
        <begin position="16"/>
        <end position="80"/>
    </location>
</feature>
<accession>A0A327KW58</accession>
<comment type="similarity">
    <text evidence="1 7">Belongs to the glutaredoxin family. Monothiol subfamily.</text>
</comment>
<keyword evidence="11" id="KW-1185">Reference proteome</keyword>
<feature type="binding site" evidence="8">
    <location>
        <position position="29"/>
    </location>
    <ligand>
        <name>[2Fe-2S] cluster</name>
        <dbReference type="ChEBI" id="CHEBI:190135"/>
        <note>ligand shared between dimeric partners</note>
    </ligand>
</feature>
<evidence type="ECO:0000256" key="3">
    <source>
        <dbReference type="ARBA" id="ARBA00022723"/>
    </source>
</evidence>
<dbReference type="InterPro" id="IPR002109">
    <property type="entry name" value="Glutaredoxin"/>
</dbReference>
<dbReference type="RefSeq" id="WP_111420595.1">
    <property type="nucleotide sequence ID" value="NZ_NPEX01000146.1"/>
</dbReference>
<sequence>MGIEQFIDNELKSNDVVLFMKGTPQFPMCGFSGQVVQILDYIGVPYKGLNVLENDELRQGIKDFSNWPTIPQLYVKGEFVGGCDIVREMFQANELQQFFKDKGIEVKAPAAT</sequence>
<dbReference type="CDD" id="cd03028">
    <property type="entry name" value="GRX_PICOT_like"/>
    <property type="match status" value="1"/>
</dbReference>
<dbReference type="InterPro" id="IPR014434">
    <property type="entry name" value="Monothiol_GRX"/>
</dbReference>
<evidence type="ECO:0000256" key="5">
    <source>
        <dbReference type="ARBA" id="ARBA00023014"/>
    </source>
</evidence>
<keyword evidence="4 8" id="KW-0408">Iron</keyword>
<evidence type="ECO:0000256" key="1">
    <source>
        <dbReference type="ARBA" id="ARBA00009630"/>
    </source>
</evidence>
<evidence type="ECO:0000259" key="9">
    <source>
        <dbReference type="Pfam" id="PF00462"/>
    </source>
</evidence>
<evidence type="ECO:0000313" key="10">
    <source>
        <dbReference type="EMBL" id="RAI42531.1"/>
    </source>
</evidence>
<keyword evidence="2 8" id="KW-0001">2Fe-2S</keyword>
<keyword evidence="3 8" id="KW-0479">Metal-binding</keyword>
<dbReference type="AlphaFoldDB" id="A0A327KW58"/>
<dbReference type="GO" id="GO:0051537">
    <property type="term" value="F:2 iron, 2 sulfur cluster binding"/>
    <property type="evidence" value="ECO:0007669"/>
    <property type="project" value="UniProtKB-KW"/>
</dbReference>
<protein>
    <recommendedName>
        <fullName evidence="7">Glutaredoxin</fullName>
    </recommendedName>
</protein>